<evidence type="ECO:0000313" key="2">
    <source>
        <dbReference type="Proteomes" id="UP000298274"/>
    </source>
</evidence>
<sequence length="126" mass="14311">MAFTDAEKTDIRRFCGFPLFGGVPTQAFGHRFYQQYGTLEFRLNNMQPSEEAVIRVTYLANLYLLETDVISTRENLDTDQAAVWVHNKNEQRDRDRLLDSWSRRLCGFLGIPPGPALGDGGLTLVV</sequence>
<protein>
    <submittedName>
        <fullName evidence="1">Uncharacterized protein</fullName>
    </submittedName>
</protein>
<dbReference type="AlphaFoldDB" id="A0A4P7Y6E4"/>
<dbReference type="Proteomes" id="UP000298274">
    <property type="component" value="Chromosome"/>
</dbReference>
<organism evidence="1 2">
    <name type="scientific">Pseudomonas veronii</name>
    <dbReference type="NCBI Taxonomy" id="76761"/>
    <lineage>
        <taxon>Bacteria</taxon>
        <taxon>Pseudomonadati</taxon>
        <taxon>Pseudomonadota</taxon>
        <taxon>Gammaproteobacteria</taxon>
        <taxon>Pseudomonadales</taxon>
        <taxon>Pseudomonadaceae</taxon>
        <taxon>Pseudomonas</taxon>
    </lineage>
</organism>
<proteinExistence type="predicted"/>
<evidence type="ECO:0000313" key="1">
    <source>
        <dbReference type="EMBL" id="QCG66587.1"/>
    </source>
</evidence>
<gene>
    <name evidence="1" type="ORF">E4167_17695</name>
</gene>
<reference evidence="2" key="1">
    <citation type="submission" date="2019-04" db="EMBL/GenBank/DDBJ databases">
        <title>Complete genome sequence of Pseudomonas veronii strain PVy, a versatile degrader capable of using multiple contaminants as sole carbon sources.</title>
        <authorList>
            <person name="Lopez-Echartea E."/>
            <person name="Ridl J."/>
            <person name="Pajer P."/>
            <person name="Strejcek M."/>
            <person name="Suman J."/>
            <person name="Uhlik O."/>
        </authorList>
    </citation>
    <scope>NUCLEOTIDE SEQUENCE [LARGE SCALE GENOMIC DNA]</scope>
    <source>
        <strain evidence="2">Pvy</strain>
    </source>
</reference>
<dbReference type="RefSeq" id="WP_141123289.1">
    <property type="nucleotide sequence ID" value="NZ_CP039631.3"/>
</dbReference>
<dbReference type="EMBL" id="CP039631">
    <property type="protein sequence ID" value="QCG66587.1"/>
    <property type="molecule type" value="Genomic_DNA"/>
</dbReference>
<name>A0A4P7Y6E4_PSEVE</name>
<accession>A0A4P7Y6E4</accession>